<accession>A9UR31</accession>
<feature type="region of interest" description="Disordered" evidence="1">
    <location>
        <begin position="1"/>
        <end position="24"/>
    </location>
</feature>
<keyword evidence="3" id="KW-1185">Reference proteome</keyword>
<dbReference type="EMBL" id="CH991544">
    <property type="protein sequence ID" value="EDQ92176.1"/>
    <property type="molecule type" value="Genomic_DNA"/>
</dbReference>
<protein>
    <submittedName>
        <fullName evidence="2">Uncharacterized protein</fullName>
    </submittedName>
</protein>
<reference evidence="2 3" key="1">
    <citation type="journal article" date="2008" name="Nature">
        <title>The genome of the choanoflagellate Monosiga brevicollis and the origin of metazoans.</title>
        <authorList>
            <consortium name="JGI Sequencing"/>
            <person name="King N."/>
            <person name="Westbrook M.J."/>
            <person name="Young S.L."/>
            <person name="Kuo A."/>
            <person name="Abedin M."/>
            <person name="Chapman J."/>
            <person name="Fairclough S."/>
            <person name="Hellsten U."/>
            <person name="Isogai Y."/>
            <person name="Letunic I."/>
            <person name="Marr M."/>
            <person name="Pincus D."/>
            <person name="Putnam N."/>
            <person name="Rokas A."/>
            <person name="Wright K.J."/>
            <person name="Zuzow R."/>
            <person name="Dirks W."/>
            <person name="Good M."/>
            <person name="Goodstein D."/>
            <person name="Lemons D."/>
            <person name="Li W."/>
            <person name="Lyons J.B."/>
            <person name="Morris A."/>
            <person name="Nichols S."/>
            <person name="Richter D.J."/>
            <person name="Salamov A."/>
            <person name="Bork P."/>
            <person name="Lim W.A."/>
            <person name="Manning G."/>
            <person name="Miller W.T."/>
            <person name="McGinnis W."/>
            <person name="Shapiro H."/>
            <person name="Tjian R."/>
            <person name="Grigoriev I.V."/>
            <person name="Rokhsar D."/>
        </authorList>
    </citation>
    <scope>NUCLEOTIDE SEQUENCE [LARGE SCALE GENOMIC DNA]</scope>
    <source>
        <strain evidence="3">MX1 / ATCC 50154</strain>
    </source>
</reference>
<dbReference type="GeneID" id="5888317"/>
<proteinExistence type="predicted"/>
<dbReference type="InParanoid" id="A9UR31"/>
<name>A9UR31_MONBE</name>
<dbReference type="Proteomes" id="UP000001357">
    <property type="component" value="Unassembled WGS sequence"/>
</dbReference>
<dbReference type="AlphaFoldDB" id="A9UR31"/>
<gene>
    <name evidence="2" type="ORF">MONBRDRAFT_5930</name>
</gene>
<sequence>MIGRFGHSTTHQRQTGKDVDNDATNYFGPPHISISGINTPLIKSHLQHRHNGKNAKALVALHVVHGAGKVEKQEHAMMLIKLTQAMAYPGLHVNVNQQLARDSRIQKNEDEDRGDEEHDAVNIWFGRAGAAKVAIATKPGGTGPTGRHILASSEFFFSMGWPTAKMPRTTWQSGTSKLGWSDEEHITLALT</sequence>
<dbReference type="RefSeq" id="XP_001743462.1">
    <property type="nucleotide sequence ID" value="XM_001743410.1"/>
</dbReference>
<evidence type="ECO:0000313" key="2">
    <source>
        <dbReference type="EMBL" id="EDQ92176.1"/>
    </source>
</evidence>
<dbReference type="KEGG" id="mbr:MONBRDRAFT_5930"/>
<organism evidence="2 3">
    <name type="scientific">Monosiga brevicollis</name>
    <name type="common">Choanoflagellate</name>
    <dbReference type="NCBI Taxonomy" id="81824"/>
    <lineage>
        <taxon>Eukaryota</taxon>
        <taxon>Choanoflagellata</taxon>
        <taxon>Craspedida</taxon>
        <taxon>Salpingoecidae</taxon>
        <taxon>Monosiga</taxon>
    </lineage>
</organism>
<evidence type="ECO:0000313" key="3">
    <source>
        <dbReference type="Proteomes" id="UP000001357"/>
    </source>
</evidence>
<evidence type="ECO:0000256" key="1">
    <source>
        <dbReference type="SAM" id="MobiDB-lite"/>
    </source>
</evidence>